<protein>
    <submittedName>
        <fullName evidence="1">Uncharacterized protein</fullName>
    </submittedName>
</protein>
<sequence>MGSRHRMPGKQRGLTIGPRARHRIALAATTCHVGSASLLCAASLAALMVSAADSECPADGASVTGPAQPQGTQTVSQEGTLIAVSANSVTARSANGYTQTYVVTPNTAVIGSDGSHLRTPAMQFAVDQHVDIVGTLEGGKALATAVAGRDLGHGGGPPMDYAG</sequence>
<dbReference type="AlphaFoldDB" id="A0A7I7Z0A8"/>
<reference evidence="1 2" key="1">
    <citation type="journal article" date="2019" name="Emerg. Microbes Infect.">
        <title>Comprehensive subspecies identification of 175 nontuberculous mycobacteria species based on 7547 genomic profiles.</title>
        <authorList>
            <person name="Matsumoto Y."/>
            <person name="Kinjo T."/>
            <person name="Motooka D."/>
            <person name="Nabeya D."/>
            <person name="Jung N."/>
            <person name="Uechi K."/>
            <person name="Horii T."/>
            <person name="Iida T."/>
            <person name="Fujita J."/>
            <person name="Nakamura S."/>
        </authorList>
    </citation>
    <scope>NUCLEOTIDE SEQUENCE [LARGE SCALE GENOMIC DNA]</scope>
    <source>
        <strain evidence="1 2">JCM 14742</strain>
    </source>
</reference>
<evidence type="ECO:0000313" key="1">
    <source>
        <dbReference type="EMBL" id="BBZ46573.1"/>
    </source>
</evidence>
<evidence type="ECO:0000313" key="2">
    <source>
        <dbReference type="Proteomes" id="UP000467105"/>
    </source>
</evidence>
<keyword evidence="2" id="KW-1185">Reference proteome</keyword>
<accession>A0A7I7Z0A8</accession>
<dbReference type="RefSeq" id="WP_139825702.1">
    <property type="nucleotide sequence ID" value="NZ_AP022614.1"/>
</dbReference>
<organism evidence="1 2">
    <name type="scientific">Mycobacterium parmense</name>
    <dbReference type="NCBI Taxonomy" id="185642"/>
    <lineage>
        <taxon>Bacteria</taxon>
        <taxon>Bacillati</taxon>
        <taxon>Actinomycetota</taxon>
        <taxon>Actinomycetes</taxon>
        <taxon>Mycobacteriales</taxon>
        <taxon>Mycobacteriaceae</taxon>
        <taxon>Mycobacterium</taxon>
        <taxon>Mycobacterium simiae complex</taxon>
    </lineage>
</organism>
<dbReference type="Proteomes" id="UP000467105">
    <property type="component" value="Chromosome"/>
</dbReference>
<dbReference type="EMBL" id="AP022614">
    <property type="protein sequence ID" value="BBZ46573.1"/>
    <property type="molecule type" value="Genomic_DNA"/>
</dbReference>
<dbReference type="OrthoDB" id="4753209at2"/>
<proteinExistence type="predicted"/>
<name>A0A7I7Z0A8_9MYCO</name>
<gene>
    <name evidence="1" type="ORF">MPRM_38540</name>
</gene>